<proteinExistence type="predicted"/>
<evidence type="ECO:0000313" key="2">
    <source>
        <dbReference type="Proteomes" id="UP000250668"/>
    </source>
</evidence>
<comment type="caution">
    <text evidence="1">The sequence shown here is derived from an EMBL/GenBank/DDBJ whole genome shotgun (WGS) entry which is preliminary data.</text>
</comment>
<dbReference type="Proteomes" id="UP000250668">
    <property type="component" value="Unassembled WGS sequence"/>
</dbReference>
<gene>
    <name evidence="1" type="ORF">LJCM1025_03740</name>
</gene>
<protein>
    <submittedName>
        <fullName evidence="1">Uncharacterized protein</fullName>
    </submittedName>
</protein>
<dbReference type="EMBL" id="BEXJ01000001">
    <property type="protein sequence ID" value="GBA95172.1"/>
    <property type="molecule type" value="Genomic_DNA"/>
</dbReference>
<accession>A0AB33ZTI5</accession>
<reference evidence="1 2" key="1">
    <citation type="journal article" date="2018" name="Int. J. Syst. Evol. Microbiol.">
        <title>Lactobacillus paragasseri sp. nov., a sister taxon of Lactobacillus gasseri, based on whole-genome sequence analyses.</title>
        <authorList>
            <person name="Tanizawa Y."/>
            <person name="Tada I."/>
            <person name="Kobayashi H."/>
            <person name="Endo A."/>
            <person name="Maeno S."/>
            <person name="Toyoda A."/>
            <person name="Arita M."/>
            <person name="Nakamura Y."/>
            <person name="Sakamoto M."/>
            <person name="Ohkuma M."/>
            <person name="Tohno M."/>
        </authorList>
    </citation>
    <scope>NUCLEOTIDE SEQUENCE [LARGE SCALE GENOMIC DNA]</scope>
    <source>
        <strain evidence="1 2">JCM 1025</strain>
    </source>
</reference>
<dbReference type="AlphaFoldDB" id="A0AB33ZTI5"/>
<evidence type="ECO:0000313" key="1">
    <source>
        <dbReference type="EMBL" id="GBA95172.1"/>
    </source>
</evidence>
<sequence>MNNKFAVDVSGNYRMIFEGYDKNDKLSIKKSEIVTIQIVAIDDYH</sequence>
<name>A0AB33ZTI5_LACGS</name>
<organism evidence="1 2">
    <name type="scientific">Lactobacillus gasseri</name>
    <dbReference type="NCBI Taxonomy" id="1596"/>
    <lineage>
        <taxon>Bacteria</taxon>
        <taxon>Bacillati</taxon>
        <taxon>Bacillota</taxon>
        <taxon>Bacilli</taxon>
        <taxon>Lactobacillales</taxon>
        <taxon>Lactobacillaceae</taxon>
        <taxon>Lactobacillus</taxon>
    </lineage>
</organism>